<dbReference type="GO" id="GO:0005886">
    <property type="term" value="C:plasma membrane"/>
    <property type="evidence" value="ECO:0007669"/>
    <property type="project" value="UniProtKB-SubCell"/>
</dbReference>
<feature type="transmembrane region" description="Helical" evidence="6">
    <location>
        <begin position="89"/>
        <end position="112"/>
    </location>
</feature>
<proteinExistence type="predicted"/>
<dbReference type="EMBL" id="RPDH01000002">
    <property type="protein sequence ID" value="RPE08445.1"/>
    <property type="molecule type" value="Genomic_DNA"/>
</dbReference>
<dbReference type="PANTHER" id="PTHR30250:SF26">
    <property type="entry name" value="PSMA PROTEIN"/>
    <property type="match status" value="1"/>
</dbReference>
<feature type="transmembrane region" description="Helical" evidence="6">
    <location>
        <begin position="155"/>
        <end position="178"/>
    </location>
</feature>
<protein>
    <recommendedName>
        <fullName evidence="9">Lipopolysaccharide biosynthesis protein</fullName>
    </recommendedName>
</protein>
<evidence type="ECO:0000256" key="5">
    <source>
        <dbReference type="ARBA" id="ARBA00023136"/>
    </source>
</evidence>
<evidence type="ECO:0000256" key="6">
    <source>
        <dbReference type="SAM" id="Phobius"/>
    </source>
</evidence>
<evidence type="ECO:0000256" key="1">
    <source>
        <dbReference type="ARBA" id="ARBA00004651"/>
    </source>
</evidence>
<keyword evidence="8" id="KW-1185">Reference proteome</keyword>
<keyword evidence="4 6" id="KW-1133">Transmembrane helix</keyword>
<dbReference type="InterPro" id="IPR050833">
    <property type="entry name" value="Poly_Biosynth_Transport"/>
</dbReference>
<feature type="transmembrane region" description="Helical" evidence="6">
    <location>
        <begin position="7"/>
        <end position="29"/>
    </location>
</feature>
<evidence type="ECO:0000256" key="4">
    <source>
        <dbReference type="ARBA" id="ARBA00022989"/>
    </source>
</evidence>
<evidence type="ECO:0000313" key="8">
    <source>
        <dbReference type="Proteomes" id="UP000278351"/>
    </source>
</evidence>
<feature type="transmembrane region" description="Helical" evidence="6">
    <location>
        <begin position="184"/>
        <end position="204"/>
    </location>
</feature>
<evidence type="ECO:0000256" key="2">
    <source>
        <dbReference type="ARBA" id="ARBA00022475"/>
    </source>
</evidence>
<reference evidence="7 8" key="1">
    <citation type="submission" date="2018-11" db="EMBL/GenBank/DDBJ databases">
        <title>Chitinophaga lutea sp.nov., isolate from arsenic contaminated soil.</title>
        <authorList>
            <person name="Zong Y."/>
        </authorList>
    </citation>
    <scope>NUCLEOTIDE SEQUENCE [LARGE SCALE GENOMIC DNA]</scope>
    <source>
        <strain evidence="7 8">ZY74</strain>
    </source>
</reference>
<keyword evidence="5 6" id="KW-0472">Membrane</keyword>
<feature type="transmembrane region" description="Helical" evidence="6">
    <location>
        <begin position="375"/>
        <end position="395"/>
    </location>
</feature>
<dbReference type="AlphaFoldDB" id="A0A3N4PKW0"/>
<dbReference type="PANTHER" id="PTHR30250">
    <property type="entry name" value="PST FAMILY PREDICTED COLANIC ACID TRANSPORTER"/>
    <property type="match status" value="1"/>
</dbReference>
<feature type="transmembrane region" description="Helical" evidence="6">
    <location>
        <begin position="124"/>
        <end position="143"/>
    </location>
</feature>
<name>A0A3N4PKW0_9BACT</name>
<accession>A0A3N4PKW0</accession>
<organism evidence="7 8">
    <name type="scientific">Chitinophaga lutea</name>
    <dbReference type="NCBI Taxonomy" id="2488634"/>
    <lineage>
        <taxon>Bacteria</taxon>
        <taxon>Pseudomonadati</taxon>
        <taxon>Bacteroidota</taxon>
        <taxon>Chitinophagia</taxon>
        <taxon>Chitinophagales</taxon>
        <taxon>Chitinophagaceae</taxon>
        <taxon>Chitinophaga</taxon>
    </lineage>
</organism>
<keyword evidence="3 6" id="KW-0812">Transmembrane</keyword>
<comment type="caution">
    <text evidence="7">The sequence shown here is derived from an EMBL/GenBank/DDBJ whole genome shotgun (WGS) entry which is preliminary data.</text>
</comment>
<keyword evidence="2" id="KW-1003">Cell membrane</keyword>
<dbReference type="Proteomes" id="UP000278351">
    <property type="component" value="Unassembled WGS sequence"/>
</dbReference>
<feature type="transmembrane region" description="Helical" evidence="6">
    <location>
        <begin position="249"/>
        <end position="268"/>
    </location>
</feature>
<feature type="transmembrane region" description="Helical" evidence="6">
    <location>
        <begin position="343"/>
        <end position="363"/>
    </location>
</feature>
<evidence type="ECO:0000256" key="3">
    <source>
        <dbReference type="ARBA" id="ARBA00022692"/>
    </source>
</evidence>
<dbReference type="RefSeq" id="WP_123847448.1">
    <property type="nucleotide sequence ID" value="NZ_RPDH01000002.1"/>
</dbReference>
<gene>
    <name evidence="7" type="ORF">EGT74_15465</name>
</gene>
<feature type="transmembrane region" description="Helical" evidence="6">
    <location>
        <begin position="464"/>
        <end position="482"/>
    </location>
</feature>
<feature type="transmembrane region" description="Helical" evidence="6">
    <location>
        <begin position="41"/>
        <end position="59"/>
    </location>
</feature>
<sequence length="517" mass="56160">MQAANKVVINTGFLYGKMLVTMFIALYATRLVLNGLGAEDYGIFNLVAGIVAMLSFLNSSMTLSTQRYMSFFLGSGDLLQLKKAFNSGIWLHLFISVLVVGLLELSGIYLFGHVLNIPAERLPAAKIIFHCMTASAFFTIVSVPYDALINTRENMLLVAVTGIVEAVLKLALAIGLSYMSGDKLVYYGAGLALLMVMMLVFKMLYCAARYSESSINTRYYDGKLLREMLAYSGWAMVGASGVIAKTQGIAVILNVFFGAVINAAFAIANQVSAQLSYFAVTMLQALNPQLVKSEGGGNRARMQMLSLMACKFSFFLLAFFAIPAMIEMPYILQLWLKNTPEHTVAFCRLIVAASLVYQLSAGLQMAVQAVGRIGTFQTVLCALLLLNIPGAWLLLQAGMPPASVLVLSVAIECLIGLYRLLAAHQLTGIAAGSFMKNVVWQSLLPVTLATAISLIPYFTMEEGFLRLLATGAVSVVSVSLLVRGMGLTPYEQQKLGEMAGKALARINRKRPEWKTQP</sequence>
<feature type="transmembrane region" description="Helical" evidence="6">
    <location>
        <begin position="224"/>
        <end position="243"/>
    </location>
</feature>
<evidence type="ECO:0008006" key="9">
    <source>
        <dbReference type="Google" id="ProtNLM"/>
    </source>
</evidence>
<feature type="transmembrane region" description="Helical" evidence="6">
    <location>
        <begin position="401"/>
        <end position="418"/>
    </location>
</feature>
<dbReference type="OrthoDB" id="5365632at2"/>
<evidence type="ECO:0000313" key="7">
    <source>
        <dbReference type="EMBL" id="RPE08445.1"/>
    </source>
</evidence>
<comment type="subcellular location">
    <subcellularLocation>
        <location evidence="1">Cell membrane</location>
        <topology evidence="1">Multi-pass membrane protein</topology>
    </subcellularLocation>
</comment>
<feature type="transmembrane region" description="Helical" evidence="6">
    <location>
        <begin position="309"/>
        <end position="331"/>
    </location>
</feature>
<feature type="transmembrane region" description="Helical" evidence="6">
    <location>
        <begin position="438"/>
        <end position="458"/>
    </location>
</feature>